<proteinExistence type="predicted"/>
<sequence length="113" mass="12805">MNNRNPKVRYYLSLHGRIVETCIQLRKSKLEKLIESFGGKIKGWNLAKAIASAFDNFDRSFEMRQSYDGHSFNQPLSSNLSPKNPVQSKINFVALKSYFKSSSSSKNVLGKNA</sequence>
<dbReference type="WBParaSite" id="nRc.2.0.1.t44623-RA">
    <property type="protein sequence ID" value="nRc.2.0.1.t44623-RA"/>
    <property type="gene ID" value="nRc.2.0.1.g44623"/>
</dbReference>
<protein>
    <submittedName>
        <fullName evidence="2">Uncharacterized protein</fullName>
    </submittedName>
</protein>
<keyword evidence="1" id="KW-1185">Reference proteome</keyword>
<dbReference type="AlphaFoldDB" id="A0A915L0N3"/>
<dbReference type="Proteomes" id="UP000887565">
    <property type="component" value="Unplaced"/>
</dbReference>
<name>A0A915L0N3_ROMCU</name>
<accession>A0A915L0N3</accession>
<evidence type="ECO:0000313" key="1">
    <source>
        <dbReference type="Proteomes" id="UP000887565"/>
    </source>
</evidence>
<evidence type="ECO:0000313" key="2">
    <source>
        <dbReference type="WBParaSite" id="nRc.2.0.1.t44623-RA"/>
    </source>
</evidence>
<organism evidence="1 2">
    <name type="scientific">Romanomermis culicivorax</name>
    <name type="common">Nematode worm</name>
    <dbReference type="NCBI Taxonomy" id="13658"/>
    <lineage>
        <taxon>Eukaryota</taxon>
        <taxon>Metazoa</taxon>
        <taxon>Ecdysozoa</taxon>
        <taxon>Nematoda</taxon>
        <taxon>Enoplea</taxon>
        <taxon>Dorylaimia</taxon>
        <taxon>Mermithida</taxon>
        <taxon>Mermithoidea</taxon>
        <taxon>Mermithidae</taxon>
        <taxon>Romanomermis</taxon>
    </lineage>
</organism>
<reference evidence="2" key="1">
    <citation type="submission" date="2022-11" db="UniProtKB">
        <authorList>
            <consortium name="WormBaseParasite"/>
        </authorList>
    </citation>
    <scope>IDENTIFICATION</scope>
</reference>